<accession>A0A7D5PGD4</accession>
<evidence type="ECO:0000313" key="2">
    <source>
        <dbReference type="EMBL" id="QLH83759.1"/>
    </source>
</evidence>
<dbReference type="OrthoDB" id="239889at2157"/>
<dbReference type="SMART" id="SM00567">
    <property type="entry name" value="EZ_HEAT"/>
    <property type="match status" value="5"/>
</dbReference>
<dbReference type="KEGG" id="hpel:HZS54_19935"/>
<feature type="region of interest" description="Disordered" evidence="1">
    <location>
        <begin position="801"/>
        <end position="823"/>
    </location>
</feature>
<evidence type="ECO:0000313" key="3">
    <source>
        <dbReference type="Proteomes" id="UP000509346"/>
    </source>
</evidence>
<feature type="compositionally biased region" description="Acidic residues" evidence="1">
    <location>
        <begin position="527"/>
        <end position="543"/>
    </location>
</feature>
<organism evidence="2 3">
    <name type="scientific">Halosimplex pelagicum</name>
    <dbReference type="NCBI Taxonomy" id="869886"/>
    <lineage>
        <taxon>Archaea</taxon>
        <taxon>Methanobacteriati</taxon>
        <taxon>Methanobacteriota</taxon>
        <taxon>Stenosarchaea group</taxon>
        <taxon>Halobacteria</taxon>
        <taxon>Halobacteriales</taxon>
        <taxon>Haloarculaceae</taxon>
        <taxon>Halosimplex</taxon>
    </lineage>
</organism>
<dbReference type="Gene3D" id="1.25.10.10">
    <property type="entry name" value="Leucine-rich Repeat Variant"/>
    <property type="match status" value="4"/>
</dbReference>
<name>A0A7D5PGD4_9EURY</name>
<feature type="region of interest" description="Disordered" evidence="1">
    <location>
        <begin position="527"/>
        <end position="550"/>
    </location>
</feature>
<dbReference type="Proteomes" id="UP000509346">
    <property type="component" value="Chromosome"/>
</dbReference>
<sequence>MTEESPRHLRAALATGRSTPDDVIDRALDHLDAEADPVREHALRTLVAATETRPERVIDVVDTVDSSLRPGRAVTAEELVALRDLARHRPRALSPLVDSLGTALSNPDESEVRPALAAALLGDIGGAAPGVVKPALGPLVGLTESSVTDTAVEAAWAVTRTAVNEPAMLRPVIAGRVWDLDSDDPATIISALGTLGRIGWFLPEHLAGLDEIAAHVDHPVSDVRAAAIRALGRIADIQQTATLGIPHPDRVEPYLDRIVARLADPDSEVRCAAAIALKQVARQDPSAVREYRDDLLRMTDDDDWEVRLATLKALEYTFDAGTFDLHRLQERVLPCLADGDGDVEGAAISLLLTVVEEIRTDAPGIASHLIDLLLWAQFTSQGLFETKDPLHELEDCGITLPDIPRYVELAQTLSELGGFADQQTTAKLCGVIARQSPDHGLAAIRILQSLLADDGEAARRQVLEEFKSFIQADPAVAPMLWQITASVYKYDPVLRDEAARVLTVSDTEDPSFLADIIDLQRRFLQDEMEDDDESEDEDEDGDGDLGVLFGSEPSGGSLEPFIDSSPQLVTDAALTLLSSFPAEHDSTEYSAELLAQAVSDGGTIDLETAETLEETIRAEDTSPTVVAWLSTALLLATEDTEIRDRAIDRLHSFAERHEDTPILACLRLLADDTPRFAARILVNHPPIAILPEMNAETLAEIITAHPRLYLHCRGRESPFSAHPIAPGYANDAKWLGELSETIPQTVPATQWIQEEFWSDDGELTASLLEAIGRGAAMAGDDGFEIWAAYPHSDVRRVTTHLDEDHAEPSASSPAHLEGPENATREQVDEIATHLSATDPDRCQRAAELLVTIGAHNPDLRSYVRQHLLTTTVALDEVAAPDSLLGALATLAPKATGSSTSEFRSTPADPLVRDTPSPVIQQYARFGTPSVREVALCTLRSLPAETVGSPAEDVLIERLRDPDAIVRAQAARTVGHFAGNGLKVTTPLVDAVVDGLDGPRHVTIACCEAVGHCGAADPTSTDRAVSELEIRLRARERGVRRAAATALARISDVEPDSLIPITDTLIERFCEDQVAQGELLPAISTLPIDETPKHDRVAETALTVLMESDRPSVSQAAGRLLTAIVDDSPGSVRMHLDAVSDRLEDQYDDAIISDLADVGVTPLSLYWLLRVIGTCTRENPRIADRFDWLISEAIDYMDGSASDGIATYGVYSDDHVTARALARVTARVAALGGLDCYNTVLEHWPEDPTKPDLEPAETAHHLTITDEASRTNTLKTFVENASQARVDSVIGELLDHGITLNRNEAIFDSLEELLPLTENKRLHRRGVSKLLETSRDGNWEIRTNAVETLARLGATSVVPADEVIAHFFSFFNDRTPAQESVAGSIMDLLQHSELSPELVFRSAVIQYEGSPNSPNVRKTGICLVAKLGIRYSSVRERAVNLLMSSIEDKNQWVRQQSADGLVELKRRGSDW</sequence>
<dbReference type="InterPro" id="IPR016024">
    <property type="entry name" value="ARM-type_fold"/>
</dbReference>
<dbReference type="InterPro" id="IPR004155">
    <property type="entry name" value="PBS_lyase_HEAT"/>
</dbReference>
<dbReference type="GeneID" id="56084910"/>
<evidence type="ECO:0000256" key="1">
    <source>
        <dbReference type="SAM" id="MobiDB-lite"/>
    </source>
</evidence>
<dbReference type="InterPro" id="IPR011989">
    <property type="entry name" value="ARM-like"/>
</dbReference>
<dbReference type="Pfam" id="PF13646">
    <property type="entry name" value="HEAT_2"/>
    <property type="match status" value="1"/>
</dbReference>
<dbReference type="RefSeq" id="WP_179918801.1">
    <property type="nucleotide sequence ID" value="NZ_CP058909.1"/>
</dbReference>
<reference evidence="2 3" key="1">
    <citation type="submission" date="2020-07" db="EMBL/GenBank/DDBJ databases">
        <title>Halosimplex litoreum sp. nov. and Halosimplex rubrum sp. nov., isolated from different salt environments.</title>
        <authorList>
            <person name="Cui H."/>
        </authorList>
    </citation>
    <scope>NUCLEOTIDE SEQUENCE [LARGE SCALE GENOMIC DNA]</scope>
    <source>
        <strain evidence="2 3">R2</strain>
    </source>
</reference>
<proteinExistence type="predicted"/>
<protein>
    <submittedName>
        <fullName evidence="2">HEAT repeat domain-containing protein</fullName>
    </submittedName>
</protein>
<keyword evidence="3" id="KW-1185">Reference proteome</keyword>
<dbReference type="GO" id="GO:0016491">
    <property type="term" value="F:oxidoreductase activity"/>
    <property type="evidence" value="ECO:0007669"/>
    <property type="project" value="TreeGrafter"/>
</dbReference>
<dbReference type="PANTHER" id="PTHR12697">
    <property type="entry name" value="PBS LYASE HEAT-LIKE PROTEIN"/>
    <property type="match status" value="1"/>
</dbReference>
<dbReference type="SUPFAM" id="SSF48371">
    <property type="entry name" value="ARM repeat"/>
    <property type="match status" value="4"/>
</dbReference>
<dbReference type="PANTHER" id="PTHR12697:SF5">
    <property type="entry name" value="DEOXYHYPUSINE HYDROXYLASE"/>
    <property type="match status" value="1"/>
</dbReference>
<dbReference type="EMBL" id="CP058909">
    <property type="protein sequence ID" value="QLH83759.1"/>
    <property type="molecule type" value="Genomic_DNA"/>
</dbReference>
<gene>
    <name evidence="2" type="ORF">HZS54_19935</name>
</gene>